<sequence>MRVGLIGSGRIGAFHARTLIGHPGVDSVVLADADAPRARAVAAELGADAVDTTDELFDAGPDAVVVAAATAAHAGLLLRAAEAGLPVFCEKPVAPSVVEHLAVMHAVEAAGIAVHVGFQRRFDAGYAAARAAVRSGELGWVHTLRAGTLDPAPPPAAYVPLSGGLFRDCSVHDIDAVRWVTGTEVREVYATGANHGADFFREAGDVDAGAALLTMEDDAFALLSGTRYNARGCDVRLEVLGSLDSVSVGLDDRLPLRSVEPGVEFPAGRPWALFMERFEPAYRAELAAFVQMAAGERESPCTVRDSLQTALVAEACEVSRRERRPVQLAALAAEYDVLVSAP</sequence>
<evidence type="ECO:0000259" key="4">
    <source>
        <dbReference type="Pfam" id="PF22725"/>
    </source>
</evidence>
<dbReference type="PANTHER" id="PTHR42840">
    <property type="entry name" value="NAD(P)-BINDING ROSSMANN-FOLD SUPERFAMILY PROTEIN-RELATED"/>
    <property type="match status" value="1"/>
</dbReference>
<dbReference type="EMBL" id="JAAGWK010000005">
    <property type="protein sequence ID" value="NEL53003.1"/>
    <property type="molecule type" value="Genomic_DNA"/>
</dbReference>
<dbReference type="PANTHER" id="PTHR42840:SF3">
    <property type="entry name" value="BINDING ROSSMANN FOLD OXIDOREDUCTASE, PUTATIVE (AFU_ORTHOLOGUE AFUA_2G10240)-RELATED"/>
    <property type="match status" value="1"/>
</dbReference>
<evidence type="ECO:0000259" key="3">
    <source>
        <dbReference type="Pfam" id="PF01408"/>
    </source>
</evidence>
<dbReference type="InterPro" id="IPR036291">
    <property type="entry name" value="NAD(P)-bd_dom_sf"/>
</dbReference>
<keyword evidence="2" id="KW-0560">Oxidoreductase</keyword>
<evidence type="ECO:0000313" key="5">
    <source>
        <dbReference type="EMBL" id="NEL53003.1"/>
    </source>
</evidence>
<organism evidence="5 6">
    <name type="scientific">Goekera deserti</name>
    <dbReference type="NCBI Taxonomy" id="2497753"/>
    <lineage>
        <taxon>Bacteria</taxon>
        <taxon>Bacillati</taxon>
        <taxon>Actinomycetota</taxon>
        <taxon>Actinomycetes</taxon>
        <taxon>Geodermatophilales</taxon>
        <taxon>Geodermatophilaceae</taxon>
        <taxon>Goekera</taxon>
    </lineage>
</organism>
<proteinExistence type="inferred from homology"/>
<comment type="similarity">
    <text evidence="1">Belongs to the Gfo/Idh/MocA family.</text>
</comment>
<dbReference type="RefSeq" id="WP_152730203.1">
    <property type="nucleotide sequence ID" value="NZ_JAABOZ010000005.1"/>
</dbReference>
<protein>
    <submittedName>
        <fullName evidence="5">Gfo/Idh/MocA family oxidoreductase</fullName>
    </submittedName>
</protein>
<dbReference type="SUPFAM" id="SSF51735">
    <property type="entry name" value="NAD(P)-binding Rossmann-fold domains"/>
    <property type="match status" value="1"/>
</dbReference>
<comment type="caution">
    <text evidence="5">The sequence shown here is derived from an EMBL/GenBank/DDBJ whole genome shotgun (WGS) entry which is preliminary data.</text>
</comment>
<dbReference type="Proteomes" id="UP000470470">
    <property type="component" value="Unassembled WGS sequence"/>
</dbReference>
<name>A0A7K3WBU3_9ACTN</name>
<dbReference type="GO" id="GO:0000166">
    <property type="term" value="F:nucleotide binding"/>
    <property type="evidence" value="ECO:0007669"/>
    <property type="project" value="InterPro"/>
</dbReference>
<accession>A0A7K3WBU3</accession>
<gene>
    <name evidence="5" type="ORF">G1H19_03110</name>
</gene>
<dbReference type="InterPro" id="IPR055170">
    <property type="entry name" value="GFO_IDH_MocA-like_dom"/>
</dbReference>
<dbReference type="InterPro" id="IPR000683">
    <property type="entry name" value="Gfo/Idh/MocA-like_OxRdtase_N"/>
</dbReference>
<dbReference type="Pfam" id="PF22725">
    <property type="entry name" value="GFO_IDH_MocA_C3"/>
    <property type="match status" value="1"/>
</dbReference>
<evidence type="ECO:0000313" key="6">
    <source>
        <dbReference type="Proteomes" id="UP000470470"/>
    </source>
</evidence>
<evidence type="ECO:0000256" key="2">
    <source>
        <dbReference type="ARBA" id="ARBA00023002"/>
    </source>
</evidence>
<reference evidence="5 6" key="1">
    <citation type="submission" date="2020-02" db="EMBL/GenBank/DDBJ databases">
        <title>The whole genome sequence of CPCC 205119.</title>
        <authorList>
            <person name="Jiang Z."/>
        </authorList>
    </citation>
    <scope>NUCLEOTIDE SEQUENCE [LARGE SCALE GENOMIC DNA]</scope>
    <source>
        <strain evidence="5 6">CPCC 205119</strain>
    </source>
</reference>
<dbReference type="AlphaFoldDB" id="A0A7K3WBU3"/>
<evidence type="ECO:0000256" key="1">
    <source>
        <dbReference type="ARBA" id="ARBA00010928"/>
    </source>
</evidence>
<dbReference type="Pfam" id="PF01408">
    <property type="entry name" value="GFO_IDH_MocA"/>
    <property type="match status" value="1"/>
</dbReference>
<feature type="domain" description="GFO/IDH/MocA-like oxidoreductase" evidence="4">
    <location>
        <begin position="126"/>
        <end position="243"/>
    </location>
</feature>
<dbReference type="GO" id="GO:0016491">
    <property type="term" value="F:oxidoreductase activity"/>
    <property type="evidence" value="ECO:0007669"/>
    <property type="project" value="UniProtKB-KW"/>
</dbReference>
<dbReference type="Gene3D" id="3.30.360.10">
    <property type="entry name" value="Dihydrodipicolinate Reductase, domain 2"/>
    <property type="match status" value="1"/>
</dbReference>
<keyword evidence="6" id="KW-1185">Reference proteome</keyword>
<feature type="domain" description="Gfo/Idh/MocA-like oxidoreductase N-terminal" evidence="3">
    <location>
        <begin position="1"/>
        <end position="118"/>
    </location>
</feature>
<dbReference type="Gene3D" id="3.40.50.720">
    <property type="entry name" value="NAD(P)-binding Rossmann-like Domain"/>
    <property type="match status" value="1"/>
</dbReference>
<dbReference type="SUPFAM" id="SSF55347">
    <property type="entry name" value="Glyceraldehyde-3-phosphate dehydrogenase-like, C-terminal domain"/>
    <property type="match status" value="1"/>
</dbReference>